<dbReference type="OrthoDB" id="5599753at2759"/>
<keyword evidence="6" id="KW-0862">Zinc</keyword>
<proteinExistence type="inferred from homology"/>
<protein>
    <submittedName>
        <fullName evidence="8">Lipopolysaccharide-induced tumor necrosis factor-alpha factor</fullName>
    </submittedName>
</protein>
<evidence type="ECO:0000256" key="4">
    <source>
        <dbReference type="ARBA" id="ARBA00005975"/>
    </source>
</evidence>
<organism evidence="8 9">
    <name type="scientific">Clonorchis sinensis</name>
    <name type="common">Chinese liver fluke</name>
    <dbReference type="NCBI Taxonomy" id="79923"/>
    <lineage>
        <taxon>Eukaryota</taxon>
        <taxon>Metazoa</taxon>
        <taxon>Spiralia</taxon>
        <taxon>Lophotrochozoa</taxon>
        <taxon>Platyhelminthes</taxon>
        <taxon>Trematoda</taxon>
        <taxon>Digenea</taxon>
        <taxon>Opisthorchiida</taxon>
        <taxon>Opisthorchiata</taxon>
        <taxon>Opisthorchiidae</taxon>
        <taxon>Clonorchis</taxon>
    </lineage>
</organism>
<dbReference type="SMART" id="SM00714">
    <property type="entry name" value="LITAF"/>
    <property type="match status" value="1"/>
</dbReference>
<dbReference type="STRING" id="79923.A0A3R7FRL4"/>
<evidence type="ECO:0000256" key="3">
    <source>
        <dbReference type="ARBA" id="ARBA00004630"/>
    </source>
</evidence>
<comment type="similarity">
    <text evidence="4">Belongs to the CDIP1/LITAF family.</text>
</comment>
<comment type="caution">
    <text evidence="8">The sequence shown here is derived from an EMBL/GenBank/DDBJ whole genome shotgun (WGS) entry which is preliminary data.</text>
</comment>
<evidence type="ECO:0000313" key="8">
    <source>
        <dbReference type="EMBL" id="KAG5443609.1"/>
    </source>
</evidence>
<evidence type="ECO:0000313" key="9">
    <source>
        <dbReference type="Proteomes" id="UP000286415"/>
    </source>
</evidence>
<dbReference type="Proteomes" id="UP000286415">
    <property type="component" value="Unassembled WGS sequence"/>
</dbReference>
<sequence>MRPELMPYHKLIPTDVMPTTTSITEQIPSDDREFIMSIYIILQLLHIPLLILTSEYLRTYASLADQSLLHHQSASVMPLWSAHPRHRAYHSSRHQRSQTLVPVMAPFYPPRYHNRLRACPTHTTSKSQRRPEAVVITAEPVSYPEREVVGRDPYVTYCPQCFQMVLTRTDSQAGELTFICFIFLLCFIGPFALLACLFDTCKDVAHFCPVCGEKISTYRALRA</sequence>
<accession>A0A3R7FRL4</accession>
<keyword evidence="5" id="KW-0479">Metal-binding</keyword>
<comment type="subcellular location">
    <subcellularLocation>
        <location evidence="2">Endosome membrane</location>
        <topology evidence="2">Peripheral membrane protein</topology>
    </subcellularLocation>
    <subcellularLocation>
        <location evidence="1">Late endosome membrane</location>
    </subcellularLocation>
    <subcellularLocation>
        <location evidence="3">Lysosome membrane</location>
        <topology evidence="3">Peripheral membrane protein</topology>
        <orientation evidence="3">Cytoplasmic side</orientation>
    </subcellularLocation>
</comment>
<dbReference type="EMBL" id="NIRI02000056">
    <property type="protein sequence ID" value="KAG5443609.1"/>
    <property type="molecule type" value="Genomic_DNA"/>
</dbReference>
<keyword evidence="9" id="KW-1185">Reference proteome</keyword>
<dbReference type="PROSITE" id="PS51837">
    <property type="entry name" value="LITAF"/>
    <property type="match status" value="1"/>
</dbReference>
<evidence type="ECO:0000256" key="1">
    <source>
        <dbReference type="ARBA" id="ARBA00004414"/>
    </source>
</evidence>
<dbReference type="GO" id="GO:0005765">
    <property type="term" value="C:lysosomal membrane"/>
    <property type="evidence" value="ECO:0007669"/>
    <property type="project" value="UniProtKB-SubCell"/>
</dbReference>
<dbReference type="PANTHER" id="PTHR23292">
    <property type="entry name" value="LIPOPOLYSACCHARIDE-INDUCED TUMOR NECROSIS FACTOR-ALPHA FACTOR"/>
    <property type="match status" value="1"/>
</dbReference>
<keyword evidence="7" id="KW-0472">Membrane</keyword>
<gene>
    <name evidence="8" type="ORF">CSKR_102508</name>
</gene>
<reference evidence="8 9" key="2">
    <citation type="journal article" date="2021" name="Genomics">
        <title>High-quality reference genome for Clonorchis sinensis.</title>
        <authorList>
            <person name="Young N.D."/>
            <person name="Stroehlein A.J."/>
            <person name="Kinkar L."/>
            <person name="Wang T."/>
            <person name="Sohn W.M."/>
            <person name="Chang B.C.H."/>
            <person name="Kaur P."/>
            <person name="Weisz D."/>
            <person name="Dudchenko O."/>
            <person name="Aiden E.L."/>
            <person name="Korhonen P.K."/>
            <person name="Gasser R.B."/>
        </authorList>
    </citation>
    <scope>NUCLEOTIDE SEQUENCE [LARGE SCALE GENOMIC DNA]</scope>
    <source>
        <strain evidence="8">Cs-k2</strain>
    </source>
</reference>
<evidence type="ECO:0000256" key="5">
    <source>
        <dbReference type="ARBA" id="ARBA00022723"/>
    </source>
</evidence>
<dbReference type="AlphaFoldDB" id="A0A3R7FRL4"/>
<evidence type="ECO:0000256" key="7">
    <source>
        <dbReference type="ARBA" id="ARBA00023136"/>
    </source>
</evidence>
<dbReference type="GO" id="GO:0031902">
    <property type="term" value="C:late endosome membrane"/>
    <property type="evidence" value="ECO:0007669"/>
    <property type="project" value="UniProtKB-SubCell"/>
</dbReference>
<dbReference type="InterPro" id="IPR037519">
    <property type="entry name" value="LITAF_fam"/>
</dbReference>
<dbReference type="InterPro" id="IPR006629">
    <property type="entry name" value="LITAF"/>
</dbReference>
<evidence type="ECO:0000256" key="2">
    <source>
        <dbReference type="ARBA" id="ARBA00004481"/>
    </source>
</evidence>
<evidence type="ECO:0000256" key="6">
    <source>
        <dbReference type="ARBA" id="ARBA00022833"/>
    </source>
</evidence>
<reference evidence="8 9" key="1">
    <citation type="journal article" date="2018" name="Biotechnol. Adv.">
        <title>Improved genomic resources and new bioinformatic workflow for the carcinogenic parasite Clonorchis sinensis: Biotechnological implications.</title>
        <authorList>
            <person name="Wang D."/>
            <person name="Korhonen P.K."/>
            <person name="Gasser R.B."/>
            <person name="Young N.D."/>
        </authorList>
    </citation>
    <scope>NUCLEOTIDE SEQUENCE [LARGE SCALE GENOMIC DNA]</scope>
    <source>
        <strain evidence="8">Cs-k2</strain>
    </source>
</reference>
<dbReference type="Pfam" id="PF10601">
    <property type="entry name" value="zf-LITAF-like"/>
    <property type="match status" value="1"/>
</dbReference>
<dbReference type="PANTHER" id="PTHR23292:SF6">
    <property type="entry name" value="FI16602P1-RELATED"/>
    <property type="match status" value="1"/>
</dbReference>
<name>A0A3R7FRL4_CLOSI</name>
<dbReference type="InParanoid" id="A0A3R7FRL4"/>
<dbReference type="GO" id="GO:0008270">
    <property type="term" value="F:zinc ion binding"/>
    <property type="evidence" value="ECO:0007669"/>
    <property type="project" value="TreeGrafter"/>
</dbReference>